<comment type="caution">
    <text evidence="1">The sequence shown here is derived from an EMBL/GenBank/DDBJ whole genome shotgun (WGS) entry which is preliminary data.</text>
</comment>
<reference evidence="1" key="1">
    <citation type="submission" date="2022-04" db="EMBL/GenBank/DDBJ databases">
        <title>Genome of the entomopathogenic fungus Entomophthora muscae.</title>
        <authorList>
            <person name="Elya C."/>
            <person name="Lovett B.R."/>
            <person name="Lee E."/>
            <person name="Macias A.M."/>
            <person name="Hajek A.E."/>
            <person name="De Bivort B.L."/>
            <person name="Kasson M.T."/>
            <person name="De Fine Licht H.H."/>
            <person name="Stajich J.E."/>
        </authorList>
    </citation>
    <scope>NUCLEOTIDE SEQUENCE</scope>
    <source>
        <strain evidence="1">Berkeley</strain>
    </source>
</reference>
<dbReference type="EMBL" id="QTSX02000235">
    <property type="protein sequence ID" value="KAJ9087563.1"/>
    <property type="molecule type" value="Genomic_DNA"/>
</dbReference>
<accession>A0ACC2UKK1</accession>
<name>A0ACC2UKK1_9FUNG</name>
<protein>
    <submittedName>
        <fullName evidence="1">Uncharacterized protein</fullName>
    </submittedName>
</protein>
<organism evidence="1 2">
    <name type="scientific">Entomophthora muscae</name>
    <dbReference type="NCBI Taxonomy" id="34485"/>
    <lineage>
        <taxon>Eukaryota</taxon>
        <taxon>Fungi</taxon>
        <taxon>Fungi incertae sedis</taxon>
        <taxon>Zoopagomycota</taxon>
        <taxon>Entomophthoromycotina</taxon>
        <taxon>Entomophthoromycetes</taxon>
        <taxon>Entomophthorales</taxon>
        <taxon>Entomophthoraceae</taxon>
        <taxon>Entomophthora</taxon>
    </lineage>
</organism>
<evidence type="ECO:0000313" key="2">
    <source>
        <dbReference type="Proteomes" id="UP001165960"/>
    </source>
</evidence>
<sequence length="323" mass="35746">MRLALLGLAGMALAVTCPGQVCVDIKPLKSSYQFTISGPPQTGYMAIGIGSSMTKSDMYVAWFDDNDKPIVSHRSASSYDAPRILSSAINITSSNIKQQSITFILSFPQPQAAATLQTNEPNMMIWAHSGMKPSSSGIIQKHTSEGAFSYSFQDETSLPSYLVWHAVLMIIAWLVLPSMAIFTARFLKDKLGPRWLTVHRILFFFTAVLAVTAICLVAFNIGNVLRDPHAIIGVIIMSLLGVQIVLGTVINKLWQPDRKEIPFHDKLHWFLGRTLALLAIGNIFYGIILINNPLAFWIPTIIILLVIIMMFIYGQIKIGKISH</sequence>
<evidence type="ECO:0000313" key="1">
    <source>
        <dbReference type="EMBL" id="KAJ9087563.1"/>
    </source>
</evidence>
<keyword evidence="2" id="KW-1185">Reference proteome</keyword>
<gene>
    <name evidence="1" type="ORF">DSO57_1031984</name>
</gene>
<dbReference type="Proteomes" id="UP001165960">
    <property type="component" value="Unassembled WGS sequence"/>
</dbReference>
<proteinExistence type="predicted"/>